<reference evidence="2 4" key="1">
    <citation type="submission" date="2018-07" db="EMBL/GenBank/DDBJ databases">
        <title>Complete genome sequence of soil actinomycete Streptomyces cavourensis tj430.</title>
        <authorList>
            <person name="Wang P."/>
            <person name="Huang Y."/>
        </authorList>
    </citation>
    <scope>NUCLEOTIDE SEQUENCE [LARGE SCALE GENOMIC DNA]</scope>
    <source>
        <strain evidence="2 4">TJ430</strain>
    </source>
</reference>
<sequence>MEVHTEGRGRGPRRATGTVRAVRPGRRDAPGDLGAVAGPARTGRGDGPLPPAMSLLHLLTDDGGH</sequence>
<feature type="region of interest" description="Disordered" evidence="1">
    <location>
        <begin position="1"/>
        <end position="65"/>
    </location>
</feature>
<evidence type="ECO:0000313" key="5">
    <source>
        <dbReference type="Proteomes" id="UP001058236"/>
    </source>
</evidence>
<evidence type="ECO:0000313" key="4">
    <source>
        <dbReference type="Proteomes" id="UP000253779"/>
    </source>
</evidence>
<proteinExistence type="predicted"/>
<dbReference type="Proteomes" id="UP001058236">
    <property type="component" value="Chromosome"/>
</dbReference>
<keyword evidence="5" id="KW-1185">Reference proteome</keyword>
<evidence type="ECO:0000256" key="1">
    <source>
        <dbReference type="SAM" id="MobiDB-lite"/>
    </source>
</evidence>
<evidence type="ECO:0000313" key="3">
    <source>
        <dbReference type="EMBL" id="UTR83526.1"/>
    </source>
</evidence>
<dbReference type="GeneID" id="97758091"/>
<accession>A0AAD0Q377</accession>
<name>A0AAD0Q377_9ACTN</name>
<dbReference type="AlphaFoldDB" id="A0AAD0Q377"/>
<protein>
    <submittedName>
        <fullName evidence="2">Uncharacterized protein</fullName>
    </submittedName>
</protein>
<organism evidence="2 4">
    <name type="scientific">Streptomyces cavourensis</name>
    <dbReference type="NCBI Taxonomy" id="67258"/>
    <lineage>
        <taxon>Bacteria</taxon>
        <taxon>Bacillati</taxon>
        <taxon>Actinomycetota</taxon>
        <taxon>Actinomycetes</taxon>
        <taxon>Kitasatosporales</taxon>
        <taxon>Streptomycetaceae</taxon>
        <taxon>Streptomyces</taxon>
    </lineage>
</organism>
<dbReference type="EMBL" id="CP030930">
    <property type="protein sequence ID" value="AXI71444.1"/>
    <property type="molecule type" value="Genomic_DNA"/>
</dbReference>
<dbReference type="RefSeq" id="WP_114930826.1">
    <property type="nucleotide sequence ID" value="NZ_BMSP01000004.1"/>
</dbReference>
<reference evidence="3" key="2">
    <citation type="submission" date="2022-07" db="EMBL/GenBank/DDBJ databases">
        <title>Genomic of Streptomyces cavourensis F2.</title>
        <authorList>
            <person name="Hu S."/>
            <person name="Liang W."/>
        </authorList>
    </citation>
    <scope>NUCLEOTIDE SEQUENCE</scope>
    <source>
        <strain evidence="3">F2</strain>
    </source>
</reference>
<dbReference type="EMBL" id="CP101397">
    <property type="protein sequence ID" value="UTR83526.1"/>
    <property type="molecule type" value="Genomic_DNA"/>
</dbReference>
<dbReference type="Proteomes" id="UP000253779">
    <property type="component" value="Chromosome"/>
</dbReference>
<gene>
    <name evidence="2" type="ORF">DTW94_09145</name>
    <name evidence="3" type="ORF">NLU04_26630</name>
</gene>
<evidence type="ECO:0000313" key="2">
    <source>
        <dbReference type="EMBL" id="AXI71444.1"/>
    </source>
</evidence>